<protein>
    <submittedName>
        <fullName evidence="1">Uncharacterized protein</fullName>
    </submittedName>
</protein>
<evidence type="ECO:0000313" key="2">
    <source>
        <dbReference type="Proteomes" id="UP001144978"/>
    </source>
</evidence>
<accession>A0ACC1PP53</accession>
<sequence>MGASRRKFLYYRQEATERPGPAASSSFTLDDVWAGARGIPTSETVGDAADDPRFTRLCLARGRDGHALAEQQPQLDALDALAIALAQLVAYHGKEQPPGEQQLGTCQPPVTVAWIVPVCARAFRAALGIDASPSPASSHLERRVRATPLCGRPQPLGRQEKLEGPRVDAAAPGADAQFVVTAAASAIVQPGEAVVGAAQVGL</sequence>
<dbReference type="Proteomes" id="UP001144978">
    <property type="component" value="Unassembled WGS sequence"/>
</dbReference>
<gene>
    <name evidence="1" type="ORF">NUW54_g7169</name>
</gene>
<proteinExistence type="predicted"/>
<reference evidence="1" key="1">
    <citation type="submission" date="2022-08" db="EMBL/GenBank/DDBJ databases">
        <title>Genome Sequence of Pycnoporus sanguineus.</title>
        <authorList>
            <person name="Buettner E."/>
        </authorList>
    </citation>
    <scope>NUCLEOTIDE SEQUENCE</scope>
    <source>
        <strain evidence="1">CG-C14</strain>
    </source>
</reference>
<evidence type="ECO:0000313" key="1">
    <source>
        <dbReference type="EMBL" id="KAJ2997039.1"/>
    </source>
</evidence>
<name>A0ACC1PP53_9APHY</name>
<keyword evidence="2" id="KW-1185">Reference proteome</keyword>
<comment type="caution">
    <text evidence="1">The sequence shown here is derived from an EMBL/GenBank/DDBJ whole genome shotgun (WGS) entry which is preliminary data.</text>
</comment>
<organism evidence="1 2">
    <name type="scientific">Trametes sanguinea</name>
    <dbReference type="NCBI Taxonomy" id="158606"/>
    <lineage>
        <taxon>Eukaryota</taxon>
        <taxon>Fungi</taxon>
        <taxon>Dikarya</taxon>
        <taxon>Basidiomycota</taxon>
        <taxon>Agaricomycotina</taxon>
        <taxon>Agaricomycetes</taxon>
        <taxon>Polyporales</taxon>
        <taxon>Polyporaceae</taxon>
        <taxon>Trametes</taxon>
    </lineage>
</organism>
<dbReference type="EMBL" id="JANSHE010002023">
    <property type="protein sequence ID" value="KAJ2997039.1"/>
    <property type="molecule type" value="Genomic_DNA"/>
</dbReference>